<dbReference type="Pfam" id="PF12848">
    <property type="entry name" value="ABC_tran_Xtn"/>
    <property type="match status" value="1"/>
</dbReference>
<feature type="domain" description="ABC transporter" evidence="7">
    <location>
        <begin position="313"/>
        <end position="527"/>
    </location>
</feature>
<keyword evidence="2" id="KW-0547">Nucleotide-binding</keyword>
<dbReference type="InterPro" id="IPR003439">
    <property type="entry name" value="ABC_transporter-like_ATP-bd"/>
</dbReference>
<feature type="domain" description="ABC transporter" evidence="7">
    <location>
        <begin position="2"/>
        <end position="246"/>
    </location>
</feature>
<dbReference type="PANTHER" id="PTHR19211:SF14">
    <property type="entry name" value="ATP-BINDING CASSETTE SUB-FAMILY F MEMBER 1"/>
    <property type="match status" value="1"/>
</dbReference>
<dbReference type="AlphaFoldDB" id="A0A7D4NP33"/>
<keyword evidence="3 8" id="KW-0067">ATP-binding</keyword>
<sequence>MINIQNLSLRAGIKPLLSGANLAIHPGQKIGLVGQNGAGKTTLFKAILGQVTIDGGNLSIPADWIIGYVEQESGELEQKVLQYVSFGDQLYADAIASRDAAEKAGDEDAIVRAYDQLDKLQGFAVENQARQLLYGLGFTENSFSQSIAEFSGGWQVRLKLARALMQRADLLLLDEPTNHLDIEAVSWLKQWLKNFPGAVLVISHDRDFLDQVVQGIAHIEQQKITYYNGNFAAFERQRNERLMQQQALHDKQKQQMQHLKTFISRFKAKASKAKQAQSRVKALERMEMVAAVQASNPFHFEFPEPKVQPDPMLQIEQLRFSYADRAIIEKADLVLRAGDRIGLVGVNGSGKTTLLKLLVGELKPEGGKIQVARGVKTGYFSQHQLDTLRPEWSPLQHLLALEDAPSDQQARDFLGGFGFSNEQCLQQVEPFSGGEKARLAMALIVFQQPNLIILDEPTNHLDMETRDALEMALQDYTGALLLVSHDKHLLASIADQYWWVHQGQVELFHGDLDEYLNEQLRRIRQQSEEEKKALISEDASAAKTTNKKQQRIQNAHQRKQLDALLKADLQLSRKLEKSLEKTQQELDRLHALLEDSSLYDAANKDKLTECLQAEAKCKQDLEDLEMQWLEIEEVIQQKKIDFEAKLAG</sequence>
<dbReference type="GO" id="GO:0005524">
    <property type="term" value="F:ATP binding"/>
    <property type="evidence" value="ECO:0007669"/>
    <property type="project" value="UniProtKB-KW"/>
</dbReference>
<dbReference type="Proteomes" id="UP000504724">
    <property type="component" value="Chromosome"/>
</dbReference>
<keyword evidence="9" id="KW-1185">Reference proteome</keyword>
<reference evidence="8 9" key="1">
    <citation type="submission" date="2020-05" db="EMBL/GenBank/DDBJ databases">
        <title>Thiomicrorhabdus sediminis sp.nov. and Thiomicrorhabdus xiamenensis sp.nov., novel sulfur-oxidizing bacteria isolated from coastal sediment.</title>
        <authorList>
            <person name="Liu X."/>
        </authorList>
    </citation>
    <scope>NUCLEOTIDE SEQUENCE [LARGE SCALE GENOMIC DNA]</scope>
    <source>
        <strain evidence="8 9">G2</strain>
    </source>
</reference>
<evidence type="ECO:0000256" key="1">
    <source>
        <dbReference type="ARBA" id="ARBA00022737"/>
    </source>
</evidence>
<dbReference type="GO" id="GO:0016887">
    <property type="term" value="F:ATP hydrolysis activity"/>
    <property type="evidence" value="ECO:0007669"/>
    <property type="project" value="InterPro"/>
</dbReference>
<evidence type="ECO:0000256" key="4">
    <source>
        <dbReference type="ARBA" id="ARBA00061571"/>
    </source>
</evidence>
<accession>A0A7D4NP33</accession>
<dbReference type="InterPro" id="IPR003593">
    <property type="entry name" value="AAA+_ATPase"/>
</dbReference>
<comment type="similarity">
    <text evidence="4">Belongs to the ABC transporter superfamily. ABCF family. YheS subfamily.</text>
</comment>
<evidence type="ECO:0000256" key="5">
    <source>
        <dbReference type="ARBA" id="ARBA00069073"/>
    </source>
</evidence>
<evidence type="ECO:0000259" key="7">
    <source>
        <dbReference type="PROSITE" id="PS50893"/>
    </source>
</evidence>
<evidence type="ECO:0000313" key="8">
    <source>
        <dbReference type="EMBL" id="QKI89253.1"/>
    </source>
</evidence>
<keyword evidence="1" id="KW-0677">Repeat</keyword>
<evidence type="ECO:0000256" key="2">
    <source>
        <dbReference type="ARBA" id="ARBA00022741"/>
    </source>
</evidence>
<dbReference type="SMART" id="SM00382">
    <property type="entry name" value="AAA"/>
    <property type="match status" value="2"/>
</dbReference>
<keyword evidence="6" id="KW-0175">Coiled coil</keyword>
<dbReference type="InterPro" id="IPR017871">
    <property type="entry name" value="ABC_transporter-like_CS"/>
</dbReference>
<dbReference type="CDD" id="cd03221">
    <property type="entry name" value="ABCF_EF-3"/>
    <property type="match status" value="2"/>
</dbReference>
<feature type="coiled-coil region" evidence="6">
    <location>
        <begin position="565"/>
        <end position="592"/>
    </location>
</feature>
<dbReference type="Pfam" id="PF00005">
    <property type="entry name" value="ABC_tran"/>
    <property type="match status" value="2"/>
</dbReference>
<dbReference type="InterPro" id="IPR032781">
    <property type="entry name" value="ABC_tran_Xtn"/>
</dbReference>
<dbReference type="EMBL" id="CP054020">
    <property type="protein sequence ID" value="QKI89253.1"/>
    <property type="molecule type" value="Genomic_DNA"/>
</dbReference>
<dbReference type="SUPFAM" id="SSF52540">
    <property type="entry name" value="P-loop containing nucleoside triphosphate hydrolases"/>
    <property type="match status" value="2"/>
</dbReference>
<dbReference type="FunFam" id="3.40.50.300:FF:000011">
    <property type="entry name" value="Putative ABC transporter ATP-binding component"/>
    <property type="match status" value="1"/>
</dbReference>
<proteinExistence type="inferred from homology"/>
<evidence type="ECO:0000313" key="9">
    <source>
        <dbReference type="Proteomes" id="UP000504724"/>
    </source>
</evidence>
<evidence type="ECO:0000256" key="6">
    <source>
        <dbReference type="SAM" id="Coils"/>
    </source>
</evidence>
<dbReference type="InterPro" id="IPR050611">
    <property type="entry name" value="ABCF"/>
</dbReference>
<dbReference type="KEGG" id="txa:HQN79_06590"/>
<protein>
    <recommendedName>
        <fullName evidence="5">Probable ATP-binding protein YheS</fullName>
    </recommendedName>
</protein>
<name>A0A7D4NP33_9GAMM</name>
<dbReference type="PROSITE" id="PS50893">
    <property type="entry name" value="ABC_TRANSPORTER_2"/>
    <property type="match status" value="2"/>
</dbReference>
<dbReference type="PROSITE" id="PS00211">
    <property type="entry name" value="ABC_TRANSPORTER_1"/>
    <property type="match status" value="2"/>
</dbReference>
<dbReference type="InterPro" id="IPR027417">
    <property type="entry name" value="P-loop_NTPase"/>
</dbReference>
<dbReference type="FunFam" id="3.40.50.300:FF:002053">
    <property type="entry name" value="ABC transporter ATP-binding protein"/>
    <property type="match status" value="1"/>
</dbReference>
<organism evidence="8 9">
    <name type="scientific">Thiomicrorhabdus xiamenensis</name>
    <dbReference type="NCBI Taxonomy" id="2739063"/>
    <lineage>
        <taxon>Bacteria</taxon>
        <taxon>Pseudomonadati</taxon>
        <taxon>Pseudomonadota</taxon>
        <taxon>Gammaproteobacteria</taxon>
        <taxon>Thiotrichales</taxon>
        <taxon>Piscirickettsiaceae</taxon>
        <taxon>Thiomicrorhabdus</taxon>
    </lineage>
</organism>
<evidence type="ECO:0000256" key="3">
    <source>
        <dbReference type="ARBA" id="ARBA00022840"/>
    </source>
</evidence>
<dbReference type="PANTHER" id="PTHR19211">
    <property type="entry name" value="ATP-BINDING TRANSPORT PROTEIN-RELATED"/>
    <property type="match status" value="1"/>
</dbReference>
<dbReference type="Gene3D" id="3.40.50.300">
    <property type="entry name" value="P-loop containing nucleotide triphosphate hydrolases"/>
    <property type="match status" value="2"/>
</dbReference>
<gene>
    <name evidence="8" type="ORF">HQN79_06590</name>
</gene>